<evidence type="ECO:0000313" key="2">
    <source>
        <dbReference type="EMBL" id="CAF2046226.1"/>
    </source>
</evidence>
<name>A0A816PAP5_BRANA</name>
<sequence length="79" mass="8909">MILRFSLVLEFPAMISLSVVAGGVICFIELSLYAWSCVDHSISFIVGFLLGKCFLSGKVFLPKKKVFFYVGMDLYLYLL</sequence>
<protein>
    <submittedName>
        <fullName evidence="2">(rape) hypothetical protein</fullName>
    </submittedName>
</protein>
<keyword evidence="1" id="KW-0472">Membrane</keyword>
<keyword evidence="1" id="KW-0812">Transmembrane</keyword>
<feature type="transmembrane region" description="Helical" evidence="1">
    <location>
        <begin position="41"/>
        <end position="61"/>
    </location>
</feature>
<feature type="transmembrane region" description="Helical" evidence="1">
    <location>
        <begin position="12"/>
        <end position="35"/>
    </location>
</feature>
<gene>
    <name evidence="2" type="ORF">DARMORV10_A09P42410.1</name>
</gene>
<accession>A0A816PAP5</accession>
<dbReference type="Proteomes" id="UP001295469">
    <property type="component" value="Chromosome A09"/>
</dbReference>
<dbReference type="EMBL" id="HG994363">
    <property type="protein sequence ID" value="CAF2046226.1"/>
    <property type="molecule type" value="Genomic_DNA"/>
</dbReference>
<reference evidence="2" key="1">
    <citation type="submission" date="2021-01" db="EMBL/GenBank/DDBJ databases">
        <authorList>
            <consortium name="Genoscope - CEA"/>
            <person name="William W."/>
        </authorList>
    </citation>
    <scope>NUCLEOTIDE SEQUENCE</scope>
</reference>
<keyword evidence="1" id="KW-1133">Transmembrane helix</keyword>
<organism evidence="2">
    <name type="scientific">Brassica napus</name>
    <name type="common">Rape</name>
    <dbReference type="NCBI Taxonomy" id="3708"/>
    <lineage>
        <taxon>Eukaryota</taxon>
        <taxon>Viridiplantae</taxon>
        <taxon>Streptophyta</taxon>
        <taxon>Embryophyta</taxon>
        <taxon>Tracheophyta</taxon>
        <taxon>Spermatophyta</taxon>
        <taxon>Magnoliopsida</taxon>
        <taxon>eudicotyledons</taxon>
        <taxon>Gunneridae</taxon>
        <taxon>Pentapetalae</taxon>
        <taxon>rosids</taxon>
        <taxon>malvids</taxon>
        <taxon>Brassicales</taxon>
        <taxon>Brassicaceae</taxon>
        <taxon>Brassiceae</taxon>
        <taxon>Brassica</taxon>
    </lineage>
</organism>
<evidence type="ECO:0000256" key="1">
    <source>
        <dbReference type="SAM" id="Phobius"/>
    </source>
</evidence>
<dbReference type="AlphaFoldDB" id="A0A816PAP5"/>
<proteinExistence type="predicted"/>